<keyword evidence="6 7" id="KW-0472">Membrane</keyword>
<dbReference type="InterPro" id="IPR017871">
    <property type="entry name" value="ABC_transporter-like_CS"/>
</dbReference>
<dbReference type="GO" id="GO:0005524">
    <property type="term" value="F:ATP binding"/>
    <property type="evidence" value="ECO:0007669"/>
    <property type="project" value="UniProtKB-KW"/>
</dbReference>
<feature type="transmembrane region" description="Helical" evidence="7">
    <location>
        <begin position="245"/>
        <end position="266"/>
    </location>
</feature>
<dbReference type="Gene3D" id="1.20.1560.10">
    <property type="entry name" value="ABC transporter type 1, transmembrane domain"/>
    <property type="match status" value="1"/>
</dbReference>
<dbReference type="InterPro" id="IPR039421">
    <property type="entry name" value="Type_1_exporter"/>
</dbReference>
<keyword evidence="3" id="KW-0547">Nucleotide-binding</keyword>
<dbReference type="SUPFAM" id="SSF52540">
    <property type="entry name" value="P-loop containing nucleoside triphosphate hydrolases"/>
    <property type="match status" value="1"/>
</dbReference>
<dbReference type="Gene3D" id="3.40.50.300">
    <property type="entry name" value="P-loop containing nucleotide triphosphate hydrolases"/>
    <property type="match status" value="1"/>
</dbReference>
<evidence type="ECO:0000256" key="4">
    <source>
        <dbReference type="ARBA" id="ARBA00022840"/>
    </source>
</evidence>
<keyword evidence="4 10" id="KW-0067">ATP-binding</keyword>
<proteinExistence type="predicted"/>
<gene>
    <name evidence="10" type="ORF">QGN17_16960</name>
</gene>
<comment type="caution">
    <text evidence="10">The sequence shown here is derived from an EMBL/GenBank/DDBJ whole genome shotgun (WGS) entry which is preliminary data.</text>
</comment>
<dbReference type="InterPro" id="IPR006311">
    <property type="entry name" value="TAT_signal"/>
</dbReference>
<feature type="transmembrane region" description="Helical" evidence="7">
    <location>
        <begin position="272"/>
        <end position="291"/>
    </location>
</feature>
<evidence type="ECO:0000259" key="8">
    <source>
        <dbReference type="PROSITE" id="PS50893"/>
    </source>
</evidence>
<name>A0ABT6N5P1_9SPHN</name>
<reference evidence="10" key="1">
    <citation type="submission" date="2023-04" db="EMBL/GenBank/DDBJ databases">
        <title>Sphingomonas sp. MAHUQ-71 isolated from rice field.</title>
        <authorList>
            <person name="Huq M.A."/>
        </authorList>
    </citation>
    <scope>NUCLEOTIDE SEQUENCE</scope>
    <source>
        <strain evidence="10">MAHUQ-71</strain>
    </source>
</reference>
<evidence type="ECO:0000256" key="6">
    <source>
        <dbReference type="ARBA" id="ARBA00023136"/>
    </source>
</evidence>
<evidence type="ECO:0000259" key="9">
    <source>
        <dbReference type="PROSITE" id="PS50929"/>
    </source>
</evidence>
<dbReference type="PANTHER" id="PTHR24221">
    <property type="entry name" value="ATP-BINDING CASSETTE SUB-FAMILY B"/>
    <property type="match status" value="1"/>
</dbReference>
<dbReference type="InterPro" id="IPR003593">
    <property type="entry name" value="AAA+_ATPase"/>
</dbReference>
<dbReference type="InterPro" id="IPR036640">
    <property type="entry name" value="ABC1_TM_sf"/>
</dbReference>
<dbReference type="InterPro" id="IPR011527">
    <property type="entry name" value="ABC1_TM_dom"/>
</dbReference>
<dbReference type="PROSITE" id="PS51318">
    <property type="entry name" value="TAT"/>
    <property type="match status" value="1"/>
</dbReference>
<evidence type="ECO:0000256" key="7">
    <source>
        <dbReference type="SAM" id="Phobius"/>
    </source>
</evidence>
<dbReference type="Proteomes" id="UP001160625">
    <property type="component" value="Unassembled WGS sequence"/>
</dbReference>
<comment type="subcellular location">
    <subcellularLocation>
        <location evidence="1">Cell membrane</location>
        <topology evidence="1">Multi-pass membrane protein</topology>
    </subcellularLocation>
</comment>
<evidence type="ECO:0000256" key="3">
    <source>
        <dbReference type="ARBA" id="ARBA00022741"/>
    </source>
</evidence>
<dbReference type="InterPro" id="IPR027417">
    <property type="entry name" value="P-loop_NTPase"/>
</dbReference>
<evidence type="ECO:0000313" key="10">
    <source>
        <dbReference type="EMBL" id="MDH7640427.1"/>
    </source>
</evidence>
<keyword evidence="11" id="KW-1185">Reference proteome</keyword>
<dbReference type="SUPFAM" id="SSF90123">
    <property type="entry name" value="ABC transporter transmembrane region"/>
    <property type="match status" value="1"/>
</dbReference>
<feature type="domain" description="ABC transporter" evidence="8">
    <location>
        <begin position="305"/>
        <end position="516"/>
    </location>
</feature>
<evidence type="ECO:0000256" key="1">
    <source>
        <dbReference type="ARBA" id="ARBA00004651"/>
    </source>
</evidence>
<dbReference type="PANTHER" id="PTHR24221:SF654">
    <property type="entry name" value="ATP-BINDING CASSETTE SUB-FAMILY B MEMBER 6"/>
    <property type="match status" value="1"/>
</dbReference>
<accession>A0ABT6N5P1</accession>
<keyword evidence="5 7" id="KW-1133">Transmembrane helix</keyword>
<sequence>MTLRDLIAAEARPERRRFRQAAALAALVGAASSLLLGLSGWFITGAALAGLAGPIAAQGFNYLLPSAGIRLLAILRTGSRYGERLTGHAAALRTMARVRGRLFLGSARSPAALALGTGEASSRLVQDVAAIEAGLVRRSTGWGLAASALSGAALICLGGVMALGSTMACLALAIGVCRAIAAGSERPARTSQHEAGLLKQQFAELAGARAELRCYGLEEWAARRMADRSRDFGEAQRRLTARAGLYEAVLGATLALAATGALFLAIPSGAAIAALTALAAAMTIDGAAPFVRDIAARASVRAAEARLDAMLTPASVRLPSHQSTAGPLRLASAGRIALTGPSGCGKTTLVEMLIGQRPLSPGVAALDGRDLAALSVPERRALFAWCPQDAMLLTGTVRDNLRLAAPGAGDEALWSALHDAALDDRVRQLGGLDLWIGEDGIRLSGGERRRLALARALLSPAPILLLDEPTEGLDATTEAQLVRRLDARLGRMRQGLLLVSHRTAPLALCAATLLAA</sequence>
<dbReference type="PROSITE" id="PS50929">
    <property type="entry name" value="ABC_TM1F"/>
    <property type="match status" value="1"/>
</dbReference>
<evidence type="ECO:0000256" key="5">
    <source>
        <dbReference type="ARBA" id="ARBA00022989"/>
    </source>
</evidence>
<dbReference type="SMART" id="SM00382">
    <property type="entry name" value="AAA"/>
    <property type="match status" value="1"/>
</dbReference>
<dbReference type="RefSeq" id="WP_281045792.1">
    <property type="nucleotide sequence ID" value="NZ_JARYGZ010000003.1"/>
</dbReference>
<dbReference type="PROSITE" id="PS50893">
    <property type="entry name" value="ABC_TRANSPORTER_2"/>
    <property type="match status" value="1"/>
</dbReference>
<dbReference type="PROSITE" id="PS00211">
    <property type="entry name" value="ABC_TRANSPORTER_1"/>
    <property type="match status" value="1"/>
</dbReference>
<dbReference type="InterPro" id="IPR003439">
    <property type="entry name" value="ABC_transporter-like_ATP-bd"/>
</dbReference>
<organism evidence="10 11">
    <name type="scientific">Sphingomonas oryzagri</name>
    <dbReference type="NCBI Taxonomy" id="3042314"/>
    <lineage>
        <taxon>Bacteria</taxon>
        <taxon>Pseudomonadati</taxon>
        <taxon>Pseudomonadota</taxon>
        <taxon>Alphaproteobacteria</taxon>
        <taxon>Sphingomonadales</taxon>
        <taxon>Sphingomonadaceae</taxon>
        <taxon>Sphingomonas</taxon>
    </lineage>
</organism>
<dbReference type="EMBL" id="JARYGZ010000003">
    <property type="protein sequence ID" value="MDH7640427.1"/>
    <property type="molecule type" value="Genomic_DNA"/>
</dbReference>
<feature type="transmembrane region" description="Helical" evidence="7">
    <location>
        <begin position="21"/>
        <end position="43"/>
    </location>
</feature>
<feature type="transmembrane region" description="Helical" evidence="7">
    <location>
        <begin position="152"/>
        <end position="181"/>
    </location>
</feature>
<evidence type="ECO:0000313" key="11">
    <source>
        <dbReference type="Proteomes" id="UP001160625"/>
    </source>
</evidence>
<dbReference type="Pfam" id="PF00005">
    <property type="entry name" value="ABC_tran"/>
    <property type="match status" value="1"/>
</dbReference>
<feature type="domain" description="ABC transmembrane type-1" evidence="9">
    <location>
        <begin position="21"/>
        <end position="266"/>
    </location>
</feature>
<keyword evidence="2 7" id="KW-0812">Transmembrane</keyword>
<evidence type="ECO:0000256" key="2">
    <source>
        <dbReference type="ARBA" id="ARBA00022692"/>
    </source>
</evidence>
<protein>
    <submittedName>
        <fullName evidence="10">ATP-binding cassette domain-containing protein</fullName>
    </submittedName>
</protein>